<sequence>MVYRRSDRFSIYQIPLQEGRVLTESQENNHLYRFLFDVEGVMPNWLINPSLTFEVPLKSGNIVSVGEVEGMVPCYNLKNLHSRNLGIYRSTL</sequence>
<dbReference type="Proteomes" id="UP001234178">
    <property type="component" value="Unassembled WGS sequence"/>
</dbReference>
<comment type="caution">
    <text evidence="1">The sequence shown here is derived from an EMBL/GenBank/DDBJ whole genome shotgun (WGS) entry which is preliminary data.</text>
</comment>
<evidence type="ECO:0000313" key="1">
    <source>
        <dbReference type="EMBL" id="KAK4018224.1"/>
    </source>
</evidence>
<protein>
    <submittedName>
        <fullName evidence="1">Uncharacterized protein</fullName>
    </submittedName>
</protein>
<accession>A0ABQ9ZZY8</accession>
<keyword evidence="2" id="KW-1185">Reference proteome</keyword>
<evidence type="ECO:0000313" key="2">
    <source>
        <dbReference type="Proteomes" id="UP001234178"/>
    </source>
</evidence>
<organism evidence="1 2">
    <name type="scientific">Daphnia magna</name>
    <dbReference type="NCBI Taxonomy" id="35525"/>
    <lineage>
        <taxon>Eukaryota</taxon>
        <taxon>Metazoa</taxon>
        <taxon>Ecdysozoa</taxon>
        <taxon>Arthropoda</taxon>
        <taxon>Crustacea</taxon>
        <taxon>Branchiopoda</taxon>
        <taxon>Diplostraca</taxon>
        <taxon>Cladocera</taxon>
        <taxon>Anomopoda</taxon>
        <taxon>Daphniidae</taxon>
        <taxon>Daphnia</taxon>
    </lineage>
</organism>
<reference evidence="1 2" key="1">
    <citation type="journal article" date="2023" name="Nucleic Acids Res.">
        <title>The hologenome of Daphnia magna reveals possible DNA methylation and microbiome-mediated evolution of the host genome.</title>
        <authorList>
            <person name="Chaturvedi A."/>
            <person name="Li X."/>
            <person name="Dhandapani V."/>
            <person name="Marshall H."/>
            <person name="Kissane S."/>
            <person name="Cuenca-Cambronero M."/>
            <person name="Asole G."/>
            <person name="Calvet F."/>
            <person name="Ruiz-Romero M."/>
            <person name="Marangio P."/>
            <person name="Guigo R."/>
            <person name="Rago D."/>
            <person name="Mirbahai L."/>
            <person name="Eastwood N."/>
            <person name="Colbourne J.K."/>
            <person name="Zhou J."/>
            <person name="Mallon E."/>
            <person name="Orsini L."/>
        </authorList>
    </citation>
    <scope>NUCLEOTIDE SEQUENCE [LARGE SCALE GENOMIC DNA]</scope>
    <source>
        <strain evidence="1">LRV0_1</strain>
    </source>
</reference>
<dbReference type="EMBL" id="JAOYFB010000036">
    <property type="protein sequence ID" value="KAK4018224.1"/>
    <property type="molecule type" value="Genomic_DNA"/>
</dbReference>
<name>A0ABQ9ZZY8_9CRUS</name>
<gene>
    <name evidence="1" type="ORF">OUZ56_000291</name>
</gene>
<proteinExistence type="predicted"/>